<dbReference type="Proteomes" id="UP001419268">
    <property type="component" value="Unassembled WGS sequence"/>
</dbReference>
<evidence type="ECO:0000259" key="5">
    <source>
        <dbReference type="Pfam" id="PF00462"/>
    </source>
</evidence>
<evidence type="ECO:0000256" key="1">
    <source>
        <dbReference type="ARBA" id="ARBA00004496"/>
    </source>
</evidence>
<keyword evidence="4" id="KW-0676">Redox-active center</keyword>
<dbReference type="InterPro" id="IPR011905">
    <property type="entry name" value="GlrX-like_pln_2"/>
</dbReference>
<comment type="caution">
    <text evidence="6">The sequence shown here is derived from an EMBL/GenBank/DDBJ whole genome shotgun (WGS) entry which is preliminary data.</text>
</comment>
<comment type="subcellular location">
    <subcellularLocation>
        <location evidence="1">Cytoplasm</location>
    </subcellularLocation>
</comment>
<dbReference type="GO" id="GO:0005737">
    <property type="term" value="C:cytoplasm"/>
    <property type="evidence" value="ECO:0007669"/>
    <property type="project" value="UniProtKB-SubCell"/>
</dbReference>
<sequence>MQEALPYRSWPVTSPIGRSSLLSKLVKSNGGGVKEIVGENAVLVIGRKGCCMSHVMKRLLLGLGVNPTVCEVEEEEEEAVVEELTVVGDGGRPQFPVVYIGGRLFGGLDRLMGAHITGELIPLLKQAGGNTFEEVSDTQADTSKEVSVGFLRHLRKPEAPLLGPFSGNSGVAAMLIRSAATAVMLPSFSPMVRRLAGPERRRLATTLEPTLDFCSDLRWTPRDKWITQIVRSLLVYLAQQDAKGEHNHLKTLVFKNKVIIYTKMGRKSRFVNRDDSIPILARLKSVSNYDTTKKKSWRLKHKATLVPHQLMEIRIHGGLGVVYPGVT</sequence>
<dbReference type="NCBIfam" id="TIGR02189">
    <property type="entry name" value="GlrX-like_plant"/>
    <property type="match status" value="1"/>
</dbReference>
<dbReference type="EMBL" id="JBBNAG010000012">
    <property type="protein sequence ID" value="KAK9089090.1"/>
    <property type="molecule type" value="Genomic_DNA"/>
</dbReference>
<reference evidence="6 7" key="1">
    <citation type="submission" date="2024-01" db="EMBL/GenBank/DDBJ databases">
        <title>Genome assemblies of Stephania.</title>
        <authorList>
            <person name="Yang L."/>
        </authorList>
    </citation>
    <scope>NUCLEOTIDE SEQUENCE [LARGE SCALE GENOMIC DNA]</scope>
    <source>
        <strain evidence="6">JXDWG</strain>
        <tissue evidence="6">Leaf</tissue>
    </source>
</reference>
<dbReference type="InterPro" id="IPR036249">
    <property type="entry name" value="Thioredoxin-like_sf"/>
</dbReference>
<keyword evidence="3" id="KW-0963">Cytoplasm</keyword>
<accession>A0AAP0EBM0</accession>
<proteinExistence type="inferred from homology"/>
<dbReference type="PROSITE" id="PS51354">
    <property type="entry name" value="GLUTAREDOXIN_2"/>
    <property type="match status" value="1"/>
</dbReference>
<dbReference type="Pfam" id="PF00462">
    <property type="entry name" value="Glutaredoxin"/>
    <property type="match status" value="1"/>
</dbReference>
<dbReference type="PANTHER" id="PTHR10168">
    <property type="entry name" value="GLUTAREDOXIN"/>
    <property type="match status" value="1"/>
</dbReference>
<dbReference type="SUPFAM" id="SSF52833">
    <property type="entry name" value="Thioredoxin-like"/>
    <property type="match status" value="1"/>
</dbReference>
<feature type="domain" description="Glutaredoxin" evidence="5">
    <location>
        <begin position="42"/>
        <end position="104"/>
    </location>
</feature>
<evidence type="ECO:0000313" key="6">
    <source>
        <dbReference type="EMBL" id="KAK9089090.1"/>
    </source>
</evidence>
<evidence type="ECO:0000313" key="7">
    <source>
        <dbReference type="Proteomes" id="UP001419268"/>
    </source>
</evidence>
<gene>
    <name evidence="6" type="ORF">Scep_028172</name>
</gene>
<evidence type="ECO:0000256" key="3">
    <source>
        <dbReference type="ARBA" id="ARBA00022490"/>
    </source>
</evidence>
<comment type="similarity">
    <text evidence="2">Belongs to the glutaredoxin family. CC-type subfamily.</text>
</comment>
<dbReference type="AlphaFoldDB" id="A0AAP0EBM0"/>
<evidence type="ECO:0000256" key="2">
    <source>
        <dbReference type="ARBA" id="ARBA00007568"/>
    </source>
</evidence>
<name>A0AAP0EBM0_9MAGN</name>
<organism evidence="6 7">
    <name type="scientific">Stephania cephalantha</name>
    <dbReference type="NCBI Taxonomy" id="152367"/>
    <lineage>
        <taxon>Eukaryota</taxon>
        <taxon>Viridiplantae</taxon>
        <taxon>Streptophyta</taxon>
        <taxon>Embryophyta</taxon>
        <taxon>Tracheophyta</taxon>
        <taxon>Spermatophyta</taxon>
        <taxon>Magnoliopsida</taxon>
        <taxon>Ranunculales</taxon>
        <taxon>Menispermaceae</taxon>
        <taxon>Menispermoideae</taxon>
        <taxon>Cissampelideae</taxon>
        <taxon>Stephania</taxon>
    </lineage>
</organism>
<protein>
    <recommendedName>
        <fullName evidence="5">Glutaredoxin domain-containing protein</fullName>
    </recommendedName>
</protein>
<keyword evidence="7" id="KW-1185">Reference proteome</keyword>
<dbReference type="Gene3D" id="3.40.30.10">
    <property type="entry name" value="Glutaredoxin"/>
    <property type="match status" value="1"/>
</dbReference>
<evidence type="ECO:0000256" key="4">
    <source>
        <dbReference type="ARBA" id="ARBA00023284"/>
    </source>
</evidence>
<dbReference type="InterPro" id="IPR002109">
    <property type="entry name" value="Glutaredoxin"/>
</dbReference>